<feature type="region of interest" description="Disordered" evidence="2">
    <location>
        <begin position="473"/>
        <end position="494"/>
    </location>
</feature>
<keyword evidence="5" id="KW-1185">Reference proteome</keyword>
<dbReference type="RefSeq" id="WP_387960591.1">
    <property type="nucleotide sequence ID" value="NZ_JBHSGP010000005.1"/>
</dbReference>
<evidence type="ECO:0000256" key="3">
    <source>
        <dbReference type="SAM" id="SignalP"/>
    </source>
</evidence>
<evidence type="ECO:0000313" key="4">
    <source>
        <dbReference type="EMBL" id="MFC4721152.1"/>
    </source>
</evidence>
<protein>
    <recommendedName>
        <fullName evidence="6">Adhesin domain-containing protein</fullName>
    </recommendedName>
</protein>
<name>A0ABV9MYU7_9FLAO</name>
<feature type="chain" id="PRO_5046399236" description="Adhesin domain-containing protein" evidence="3">
    <location>
        <begin position="22"/>
        <end position="514"/>
    </location>
</feature>
<keyword evidence="3" id="KW-0732">Signal</keyword>
<evidence type="ECO:0000256" key="2">
    <source>
        <dbReference type="SAM" id="MobiDB-lite"/>
    </source>
</evidence>
<evidence type="ECO:0000256" key="1">
    <source>
        <dbReference type="SAM" id="Coils"/>
    </source>
</evidence>
<dbReference type="Proteomes" id="UP001595953">
    <property type="component" value="Unassembled WGS sequence"/>
</dbReference>
<dbReference type="EMBL" id="JBHSGP010000005">
    <property type="protein sequence ID" value="MFC4721152.1"/>
    <property type="molecule type" value="Genomic_DNA"/>
</dbReference>
<dbReference type="CDD" id="cd22249">
    <property type="entry name" value="UDM1_RNF168_RNF169-like"/>
    <property type="match status" value="1"/>
</dbReference>
<keyword evidence="1" id="KW-0175">Coiled coil</keyword>
<proteinExistence type="predicted"/>
<evidence type="ECO:0000313" key="5">
    <source>
        <dbReference type="Proteomes" id="UP001595953"/>
    </source>
</evidence>
<accession>A0ABV9MYU7</accession>
<comment type="caution">
    <text evidence="4">The sequence shown here is derived from an EMBL/GenBank/DDBJ whole genome shotgun (WGS) entry which is preliminary data.</text>
</comment>
<feature type="signal peptide" evidence="3">
    <location>
        <begin position="1"/>
        <end position="21"/>
    </location>
</feature>
<organism evidence="4 5">
    <name type="scientific">Geojedonia litorea</name>
    <dbReference type="NCBI Taxonomy" id="1268269"/>
    <lineage>
        <taxon>Bacteria</taxon>
        <taxon>Pseudomonadati</taxon>
        <taxon>Bacteroidota</taxon>
        <taxon>Flavobacteriia</taxon>
        <taxon>Flavobacteriales</taxon>
        <taxon>Flavobacteriaceae</taxon>
        <taxon>Geojedonia</taxon>
    </lineage>
</organism>
<evidence type="ECO:0008006" key="6">
    <source>
        <dbReference type="Google" id="ProtNLM"/>
    </source>
</evidence>
<reference evidence="5" key="1">
    <citation type="journal article" date="2019" name="Int. J. Syst. Evol. Microbiol.">
        <title>The Global Catalogue of Microorganisms (GCM) 10K type strain sequencing project: providing services to taxonomists for standard genome sequencing and annotation.</title>
        <authorList>
            <consortium name="The Broad Institute Genomics Platform"/>
            <consortium name="The Broad Institute Genome Sequencing Center for Infectious Disease"/>
            <person name="Wu L."/>
            <person name="Ma J."/>
        </authorList>
    </citation>
    <scope>NUCLEOTIDE SEQUENCE [LARGE SCALE GENOMIC DNA]</scope>
    <source>
        <strain evidence="5">CCUG 63682</strain>
    </source>
</reference>
<feature type="compositionally biased region" description="Basic residues" evidence="2">
    <location>
        <begin position="473"/>
        <end position="482"/>
    </location>
</feature>
<feature type="coiled-coil region" evidence="1">
    <location>
        <begin position="266"/>
        <end position="322"/>
    </location>
</feature>
<sequence length="514" mass="58704">MKHIKLIMTLLLCCGTFSMSAQQKMTKLSKSVDVTKDVNINLNTSYVQIEVDTWNKNTLEIEAYIGSDKLSKEELKKALDAWNVKVEGSGNNVTISAQGNRGSWGDHDFDFNFNFDALRDLEIHLADLPEMPVLPEMPEMPVLPEMKMPKMPKMPALPKLPEGIHNVNFDTEAYKKDGEAYLERWSAEYEAKYGKAYKDKMKAWAKEFSKVDWKSYEKEMEAWGEEFGKNFGKEYEAKMEAWGEKFGEQWGKEFEEKMKVWEEKHGKEMEKRAEAIEKRSKEFEKRMEQRDKELAKRMEERQKRLENRQSELEQSIENRNSKVIRTIKIKMPKDAKLKMNVRHGELKFSSIINNLKADISHSTLVANHIGGSETSINVSYSPVLISTWDLGELKLNFVDKAQIKTVNRLVLNSNSSNIGIDTLTGNAVIDGSFGDLSVNHIANSFSNLNIVLENSDALIHLPATDYNLQYKGSRSRLSHPKKKSSESVSTFSTGNLSSPKTIVVNAKFSQVVMQ</sequence>
<gene>
    <name evidence="4" type="ORF">ACFO5O_02380</name>
</gene>